<name>A0A835YJV1_9STRA</name>
<proteinExistence type="predicted"/>
<dbReference type="Proteomes" id="UP000664859">
    <property type="component" value="Unassembled WGS sequence"/>
</dbReference>
<dbReference type="EMBL" id="JAFCMP010000535">
    <property type="protein sequence ID" value="KAG5176639.1"/>
    <property type="molecule type" value="Genomic_DNA"/>
</dbReference>
<feature type="region of interest" description="Disordered" evidence="1">
    <location>
        <begin position="153"/>
        <end position="191"/>
    </location>
</feature>
<evidence type="ECO:0000313" key="3">
    <source>
        <dbReference type="Proteomes" id="UP000664859"/>
    </source>
</evidence>
<organism evidence="2 3">
    <name type="scientific">Tribonema minus</name>
    <dbReference type="NCBI Taxonomy" id="303371"/>
    <lineage>
        <taxon>Eukaryota</taxon>
        <taxon>Sar</taxon>
        <taxon>Stramenopiles</taxon>
        <taxon>Ochrophyta</taxon>
        <taxon>PX clade</taxon>
        <taxon>Xanthophyceae</taxon>
        <taxon>Tribonematales</taxon>
        <taxon>Tribonemataceae</taxon>
        <taxon>Tribonema</taxon>
    </lineage>
</organism>
<evidence type="ECO:0000313" key="2">
    <source>
        <dbReference type="EMBL" id="KAG5176639.1"/>
    </source>
</evidence>
<feature type="compositionally biased region" description="Low complexity" evidence="1">
    <location>
        <begin position="154"/>
        <end position="170"/>
    </location>
</feature>
<sequence>MSGSSNGSVINNSSSNSGEDAPASEHSKKQPSMSSDKGSDVNDLGSNYGEEAPGSDHDSADDVFDVQQREQAILEVLHQHLGSEDGQQLVAQAIMAIAARADELPRFLGDLHLDDHQGAVSLAAARRAAANLRNAGNQLVPSFAHLDIDQLQIPSGSDSDGEAASDASPDLLPAAPDEDEVVPALFGGGES</sequence>
<feature type="region of interest" description="Disordered" evidence="1">
    <location>
        <begin position="1"/>
        <end position="60"/>
    </location>
</feature>
<keyword evidence="3" id="KW-1185">Reference proteome</keyword>
<accession>A0A835YJV1</accession>
<reference evidence="2" key="1">
    <citation type="submission" date="2021-02" db="EMBL/GenBank/DDBJ databases">
        <title>First Annotated Genome of the Yellow-green Alga Tribonema minus.</title>
        <authorList>
            <person name="Mahan K.M."/>
        </authorList>
    </citation>
    <scope>NUCLEOTIDE SEQUENCE</scope>
    <source>
        <strain evidence="2">UTEX B ZZ1240</strain>
    </source>
</reference>
<feature type="compositionally biased region" description="Low complexity" evidence="1">
    <location>
        <begin position="1"/>
        <end position="18"/>
    </location>
</feature>
<evidence type="ECO:0000256" key="1">
    <source>
        <dbReference type="SAM" id="MobiDB-lite"/>
    </source>
</evidence>
<dbReference type="AlphaFoldDB" id="A0A835YJV1"/>
<protein>
    <submittedName>
        <fullName evidence="2">Uncharacterized protein</fullName>
    </submittedName>
</protein>
<gene>
    <name evidence="2" type="ORF">JKP88DRAFT_249409</name>
</gene>
<comment type="caution">
    <text evidence="2">The sequence shown here is derived from an EMBL/GenBank/DDBJ whole genome shotgun (WGS) entry which is preliminary data.</text>
</comment>